<dbReference type="Proteomes" id="UP001484199">
    <property type="component" value="Chromosome"/>
</dbReference>
<sequence length="207" mass="24417">MKINKKNKLKYFILFFFLTMLFSLLATSIYFFHRKKEDIQLEQDFPLFEVELIGGNHQNKYLIPISIPNLNKEKYEHLIEIEHKAVLHSKNTEIKELLFLKIKISLESPNITVENRNKCFAFQVLVTDTNEQKQIYSDDKKPCYLHMKPNETQKIIILTQLQQKEVCPSFNPKLYLIYDYELVDQQGKSIQGGNNIVSNKITNITDN</sequence>
<name>A0ABZ2U996_ASHYP</name>
<reference evidence="2" key="1">
    <citation type="submission" date="2024-03" db="EMBL/GenBank/DDBJ databases">
        <title>The Complete Genome of 'Candidatus Phytoplasma fraxini' AshY1 from the Ash Yellows Group.</title>
        <authorList>
            <person name="Boehm J.W."/>
            <person name="Huettel B."/>
            <person name="Schneider B."/>
            <person name="Kube M."/>
        </authorList>
    </citation>
    <scope>NUCLEOTIDE SEQUENCE [LARGE SCALE GENOMIC DNA]</scope>
    <source>
        <strain evidence="2">AshY1</strain>
    </source>
</reference>
<keyword evidence="1" id="KW-0812">Transmembrane</keyword>
<evidence type="ECO:0000313" key="2">
    <source>
        <dbReference type="EMBL" id="WYY26583.1"/>
    </source>
</evidence>
<feature type="transmembrane region" description="Helical" evidence="1">
    <location>
        <begin position="12"/>
        <end position="32"/>
    </location>
</feature>
<protein>
    <recommendedName>
        <fullName evidence="4">Effector</fullName>
    </recommendedName>
</protein>
<evidence type="ECO:0000313" key="3">
    <source>
        <dbReference type="Proteomes" id="UP001484199"/>
    </source>
</evidence>
<evidence type="ECO:0000256" key="1">
    <source>
        <dbReference type="SAM" id="Phobius"/>
    </source>
</evidence>
<dbReference type="EMBL" id="CP146843">
    <property type="protein sequence ID" value="WYY26583.1"/>
    <property type="molecule type" value="Genomic_DNA"/>
</dbReference>
<keyword evidence="1" id="KW-1133">Transmembrane helix</keyword>
<accession>A0ABZ2U996</accession>
<dbReference type="RefSeq" id="WP_341266482.1">
    <property type="nucleotide sequence ID" value="NZ_CP146843.1"/>
</dbReference>
<evidence type="ECO:0008006" key="4">
    <source>
        <dbReference type="Google" id="ProtNLM"/>
    </source>
</evidence>
<organism evidence="2 3">
    <name type="scientific">Ash yellows phytoplasma</name>
    <dbReference type="NCBI Taxonomy" id="35780"/>
    <lineage>
        <taxon>Bacteria</taxon>
        <taxon>Bacillati</taxon>
        <taxon>Mycoplasmatota</taxon>
        <taxon>Mollicutes</taxon>
        <taxon>Acholeplasmatales</taxon>
        <taxon>Acholeplasmataceae</taxon>
        <taxon>Candidatus Phytoplasma</taxon>
        <taxon>16SrVII (Ash yellows group)</taxon>
    </lineage>
</organism>
<gene>
    <name evidence="2" type="ORF">AshY1_04770</name>
</gene>
<proteinExistence type="predicted"/>
<keyword evidence="1" id="KW-0472">Membrane</keyword>
<keyword evidence="3" id="KW-1185">Reference proteome</keyword>